<evidence type="ECO:0000313" key="4">
    <source>
        <dbReference type="Proteomes" id="UP000629468"/>
    </source>
</evidence>
<protein>
    <recommendedName>
        <fullName evidence="2">DH domain-containing protein</fullName>
    </recommendedName>
</protein>
<evidence type="ECO:0000259" key="2">
    <source>
        <dbReference type="PROSITE" id="PS50010"/>
    </source>
</evidence>
<dbReference type="Gene3D" id="1.20.900.10">
    <property type="entry name" value="Dbl homology (DH) domain"/>
    <property type="match status" value="1"/>
</dbReference>
<feature type="compositionally biased region" description="Polar residues" evidence="1">
    <location>
        <begin position="949"/>
        <end position="958"/>
    </location>
</feature>
<gene>
    <name evidence="3" type="ORF">Agabi119p4_2135</name>
</gene>
<comment type="caution">
    <text evidence="3">The sequence shown here is derived from an EMBL/GenBank/DDBJ whole genome shotgun (WGS) entry which is preliminary data.</text>
</comment>
<feature type="compositionally biased region" description="Basic and acidic residues" evidence="1">
    <location>
        <begin position="934"/>
        <end position="947"/>
    </location>
</feature>
<reference evidence="3 4" key="1">
    <citation type="journal article" name="Sci. Rep.">
        <title>Telomere-to-telomere assembled and centromere annotated genomes of the two main subspecies of the button mushroom Agaricus bisporus reveal especially polymorphic chromosome ends.</title>
        <authorList>
            <person name="Sonnenberg A.S.M."/>
            <person name="Sedaghat-Telgerd N."/>
            <person name="Lavrijssen B."/>
            <person name="Ohm R.A."/>
            <person name="Hendrickx P.M."/>
            <person name="Scholtmeijer K."/>
            <person name="Baars J.J.P."/>
            <person name="van Peer A."/>
        </authorList>
    </citation>
    <scope>NUCLEOTIDE SEQUENCE [LARGE SCALE GENOMIC DNA]</scope>
    <source>
        <strain evidence="3 4">H119_p4</strain>
    </source>
</reference>
<feature type="region of interest" description="Disordered" evidence="1">
    <location>
        <begin position="652"/>
        <end position="675"/>
    </location>
</feature>
<dbReference type="GO" id="GO:0005737">
    <property type="term" value="C:cytoplasm"/>
    <property type="evidence" value="ECO:0007669"/>
    <property type="project" value="TreeGrafter"/>
</dbReference>
<feature type="compositionally biased region" description="Low complexity" evidence="1">
    <location>
        <begin position="599"/>
        <end position="612"/>
    </location>
</feature>
<dbReference type="SUPFAM" id="SSF48065">
    <property type="entry name" value="DBL homology domain (DH-domain)"/>
    <property type="match status" value="1"/>
</dbReference>
<feature type="region of interest" description="Disordered" evidence="1">
    <location>
        <begin position="1"/>
        <end position="49"/>
    </location>
</feature>
<feature type="compositionally biased region" description="Basic and acidic residues" evidence="1">
    <location>
        <begin position="656"/>
        <end position="665"/>
    </location>
</feature>
<feature type="compositionally biased region" description="Polar residues" evidence="1">
    <location>
        <begin position="723"/>
        <end position="752"/>
    </location>
</feature>
<feature type="domain" description="DH" evidence="2">
    <location>
        <begin position="50"/>
        <end position="264"/>
    </location>
</feature>
<dbReference type="PROSITE" id="PS50010">
    <property type="entry name" value="DH_2"/>
    <property type="match status" value="1"/>
</dbReference>
<dbReference type="Gene3D" id="1.20.1270.60">
    <property type="entry name" value="Arfaptin homology (AH) domain/BAR domain"/>
    <property type="match status" value="1"/>
</dbReference>
<name>A0A8H7KJP5_AGABI</name>
<feature type="compositionally biased region" description="Basic and acidic residues" evidence="1">
    <location>
        <begin position="30"/>
        <end position="43"/>
    </location>
</feature>
<accession>A0A8H7KJP5</accession>
<feature type="compositionally biased region" description="Low complexity" evidence="1">
    <location>
        <begin position="691"/>
        <end position="708"/>
    </location>
</feature>
<dbReference type="Pfam" id="PF00621">
    <property type="entry name" value="RhoGEF"/>
    <property type="match status" value="1"/>
</dbReference>
<dbReference type="GO" id="GO:0031991">
    <property type="term" value="P:regulation of actomyosin contractile ring contraction"/>
    <property type="evidence" value="ECO:0007669"/>
    <property type="project" value="TreeGrafter"/>
</dbReference>
<feature type="region of interest" description="Disordered" evidence="1">
    <location>
        <begin position="583"/>
        <end position="617"/>
    </location>
</feature>
<organism evidence="3 4">
    <name type="scientific">Agaricus bisporus var. burnettii</name>
    <dbReference type="NCBI Taxonomy" id="192524"/>
    <lineage>
        <taxon>Eukaryota</taxon>
        <taxon>Fungi</taxon>
        <taxon>Dikarya</taxon>
        <taxon>Basidiomycota</taxon>
        <taxon>Agaricomycotina</taxon>
        <taxon>Agaricomycetes</taxon>
        <taxon>Agaricomycetidae</taxon>
        <taxon>Agaricales</taxon>
        <taxon>Agaricineae</taxon>
        <taxon>Agaricaceae</taxon>
        <taxon>Agaricus</taxon>
    </lineage>
</organism>
<dbReference type="SMART" id="SM00325">
    <property type="entry name" value="RhoGEF"/>
    <property type="match status" value="1"/>
</dbReference>
<dbReference type="InterPro" id="IPR000219">
    <property type="entry name" value="DH_dom"/>
</dbReference>
<dbReference type="GO" id="GO:0032955">
    <property type="term" value="P:regulation of division septum assembly"/>
    <property type="evidence" value="ECO:0007669"/>
    <property type="project" value="TreeGrafter"/>
</dbReference>
<dbReference type="Proteomes" id="UP000629468">
    <property type="component" value="Unassembled WGS sequence"/>
</dbReference>
<dbReference type="PANTHER" id="PTHR22834">
    <property type="entry name" value="NUCLEAR FUSION PROTEIN FUS2"/>
    <property type="match status" value="1"/>
</dbReference>
<dbReference type="InterPro" id="IPR051492">
    <property type="entry name" value="Dynamin-Rho_GEF"/>
</dbReference>
<feature type="compositionally biased region" description="Polar residues" evidence="1">
    <location>
        <begin position="923"/>
        <end position="933"/>
    </location>
</feature>
<dbReference type="PANTHER" id="PTHR22834:SF20">
    <property type="entry name" value="SH3 DOMAIN-CONTAINING PROTEIN"/>
    <property type="match status" value="1"/>
</dbReference>
<feature type="compositionally biased region" description="Basic and acidic residues" evidence="1">
    <location>
        <begin position="774"/>
        <end position="799"/>
    </location>
</feature>
<proteinExistence type="predicted"/>
<feature type="region of interest" description="Disordered" evidence="1">
    <location>
        <begin position="883"/>
        <end position="991"/>
    </location>
</feature>
<evidence type="ECO:0000256" key="1">
    <source>
        <dbReference type="SAM" id="MobiDB-lite"/>
    </source>
</evidence>
<dbReference type="CDD" id="cd00160">
    <property type="entry name" value="RhoGEF"/>
    <property type="match status" value="1"/>
</dbReference>
<feature type="region of interest" description="Disordered" evidence="1">
    <location>
        <begin position="691"/>
        <end position="814"/>
    </location>
</feature>
<evidence type="ECO:0000313" key="3">
    <source>
        <dbReference type="EMBL" id="KAF7782759.1"/>
    </source>
</evidence>
<feature type="compositionally biased region" description="Low complexity" evidence="1">
    <location>
        <begin position="8"/>
        <end position="22"/>
    </location>
</feature>
<dbReference type="EMBL" id="JABXXO010000003">
    <property type="protein sequence ID" value="KAF7782759.1"/>
    <property type="molecule type" value="Genomic_DNA"/>
</dbReference>
<dbReference type="GO" id="GO:0005085">
    <property type="term" value="F:guanyl-nucleotide exchange factor activity"/>
    <property type="evidence" value="ECO:0007669"/>
    <property type="project" value="InterPro"/>
</dbReference>
<dbReference type="InterPro" id="IPR035899">
    <property type="entry name" value="DBL_dom_sf"/>
</dbReference>
<dbReference type="InterPro" id="IPR027267">
    <property type="entry name" value="AH/BAR_dom_sf"/>
</dbReference>
<dbReference type="AlphaFoldDB" id="A0A8H7KJP5"/>
<sequence>MPVPPALPARSPLRPRRPTLVVDDNTMPPVDRHKPLPDPHRDASPPPLTKRQHALHELLSSERAYASDLALVREVHIPLALGQPTSFAVSTPNSSGSSSARSSTTDVGVAMTLDDVKLIFGNIADIAVFSELFCEALEDALGELLEEGKGDDHVGSLFLSIIPELERLYKQYITRHPSALTHLQELPQTAAVQNYLARTQAIASSLSHAWDLSSLLIKPVQRLLKYPLLLAAIIDETPDTHPDKANLREARKQTEEAARNVNEGRRRAEVVRDVLSSAAKKKHVVSVTKLKSLRAPPAKAHEDAVLVEHLQNQLYDIDEFARKFAKDVVEWVAATIHVTRLFHTWAIGFANVLGLTEEQPSEAFNAFLNVIENHLMAICADLDAVINERFLKELTVLLSTMTTPMKLLHSMNEQAPYHYHLLNVNISSKNRPPPSLLAASTNYLALRGQLAAELPTYVTLLHRGLLVFVQRLTTIQTEFWSKVRNQWLLLWEMLRLEEELNVTAEETSNVWFARWIEIDEMVSLLPIMQSVTSFSSRKLRSVSREGARAREREFETDDPEVDAEFYAHHHLHGYANHQAPAPEYASQDHRYSQNPPPSYTSNSPPASTSHSSIVPDSPHAPSIDSFFASSLSGGYFGGVDGMAYEHAERVAAGATDRGRHKEHDKDKKKKSAAQARNAISALSALESSAFISSPTPLSPRSGTSSDLSSGGGRKSITKRESSESLSSKATAKSPKHQPNSPKQLHQPLNQYRGSRPVGHTQRRKTMSGIEPAPEDLREYEMMMARERGKMRERERERDFGGCGRGGNTTDNTNGHVQYQQHLAKYGRIPRTKSMPLPYHPVEGQVCEQYEQARRDAGEWSEFADEDGSDLFYHVAVDPNEVYEESSAANGAAVRNSGGRERSLSHRRRSGGKEKDDGKKRLSENSTRSNTSRGESIERSKKDKEKPSSRARSGSIKSITSFFTSNNNNHHKRDSHGDPGIPNHNTPQPRDSWALKPAKYMCQVVHPCKPPMTGSTPLSYFSFPFFTLRDEELYDVLQEAGHPSLHPNLPLKVEEGEEDCLLLCRAYDGSVGWALASFLEPI</sequence>
<feature type="compositionally biased region" description="Basic and acidic residues" evidence="1">
    <location>
        <begin position="910"/>
        <end position="922"/>
    </location>
</feature>